<dbReference type="SUPFAM" id="SSF55060">
    <property type="entry name" value="GHMP Kinase, C-terminal domain"/>
    <property type="match status" value="1"/>
</dbReference>
<dbReference type="SUPFAM" id="SSF52374">
    <property type="entry name" value="Nucleotidylyl transferase"/>
    <property type="match status" value="1"/>
</dbReference>
<dbReference type="PANTHER" id="PTHR43793">
    <property type="entry name" value="FAD SYNTHASE"/>
    <property type="match status" value="1"/>
</dbReference>
<gene>
    <name evidence="5" type="ordered locus">Palpr_2889</name>
</gene>
<feature type="domain" description="Cytidyltransferase-like" evidence="3">
    <location>
        <begin position="7"/>
        <end position="135"/>
    </location>
</feature>
<keyword evidence="2" id="KW-0548">Nucleotidyltransferase</keyword>
<name>E4T8H4_PALPW</name>
<dbReference type="OrthoDB" id="9795543at2"/>
<dbReference type="Proteomes" id="UP000008718">
    <property type="component" value="Chromosome"/>
</dbReference>
<dbReference type="Pfam" id="PF08544">
    <property type="entry name" value="GHMP_kinases_C"/>
    <property type="match status" value="1"/>
</dbReference>
<dbReference type="RefSeq" id="WP_013446387.1">
    <property type="nucleotide sequence ID" value="NC_014734.1"/>
</dbReference>
<dbReference type="Pfam" id="PF01467">
    <property type="entry name" value="CTP_transf_like"/>
    <property type="match status" value="1"/>
</dbReference>
<dbReference type="HOGENOM" id="CLU_737581_0_0_10"/>
<protein>
    <submittedName>
        <fullName evidence="5">Cytidyltransferase-related domain protein</fullName>
    </submittedName>
</protein>
<dbReference type="InterPro" id="IPR004821">
    <property type="entry name" value="Cyt_trans-like"/>
</dbReference>
<evidence type="ECO:0000256" key="1">
    <source>
        <dbReference type="ARBA" id="ARBA00022679"/>
    </source>
</evidence>
<evidence type="ECO:0000313" key="6">
    <source>
        <dbReference type="Proteomes" id="UP000008718"/>
    </source>
</evidence>
<dbReference type="EMBL" id="CP002345">
    <property type="protein sequence ID" value="ADQ81018.1"/>
    <property type="molecule type" value="Genomic_DNA"/>
</dbReference>
<accession>E4T8H4</accession>
<evidence type="ECO:0000313" key="5">
    <source>
        <dbReference type="EMBL" id="ADQ81018.1"/>
    </source>
</evidence>
<dbReference type="PANTHER" id="PTHR43793:SF1">
    <property type="entry name" value="FAD SYNTHASE"/>
    <property type="match status" value="1"/>
</dbReference>
<evidence type="ECO:0000259" key="4">
    <source>
        <dbReference type="Pfam" id="PF08544"/>
    </source>
</evidence>
<sequence length="378" mass="42563">MAKKVFVSGCYDMLHSGHVAFFEEAAQLGDLYVGIGSDKTIFELKARKTINSDAERLYMVKSLKTVKDAWINRGSGLLDFLEEIKHLRPDIFFVNADGHTLAKENLCNELGIEYVVSKRIPHGNLPPRSTTALRQECNIPYRIDLAGGWLDQPYVSKHAGGSVLTICIEPDYEFNDRSGMSTSSRKKAIELWQSDVPEGDKEKLARMLFCFENPPGTKYVSGSQDSLGITVPGLNNLYYEGDFWPSKIQSVLDDDILDWIEQRLWMIPLYPRHKDYDVLADTHITPQNVQELSDATKACWDALLAKDAVAVGKAMTQSFDAQITMFPNMISEDILSQIESYKSRVLGWKISGAGGGGYMIFFSEEPLENAIQIRIRRQ</sequence>
<keyword evidence="1 5" id="KW-0808">Transferase</keyword>
<dbReference type="InterPro" id="IPR050385">
    <property type="entry name" value="Archaeal_FAD_synthase"/>
</dbReference>
<dbReference type="eggNOG" id="COG2605">
    <property type="taxonomic scope" value="Bacteria"/>
</dbReference>
<reference evidence="5 6" key="2">
    <citation type="journal article" date="2011" name="Stand. Genomic Sci.">
        <title>Complete genome sequence of Paludibacter propionicigenes type strain (WB4).</title>
        <authorList>
            <person name="Gronow S."/>
            <person name="Munk C."/>
            <person name="Lapidus A."/>
            <person name="Nolan M."/>
            <person name="Lucas S."/>
            <person name="Hammon N."/>
            <person name="Deshpande S."/>
            <person name="Cheng J.F."/>
            <person name="Tapia R."/>
            <person name="Han C."/>
            <person name="Goodwin L."/>
            <person name="Pitluck S."/>
            <person name="Liolios K."/>
            <person name="Ivanova N."/>
            <person name="Mavromatis K."/>
            <person name="Mikhailova N."/>
            <person name="Pati A."/>
            <person name="Chen A."/>
            <person name="Palaniappan K."/>
            <person name="Land M."/>
            <person name="Hauser L."/>
            <person name="Chang Y.J."/>
            <person name="Jeffries C.D."/>
            <person name="Brambilla E."/>
            <person name="Rohde M."/>
            <person name="Goker M."/>
            <person name="Detter J.C."/>
            <person name="Woyke T."/>
            <person name="Bristow J."/>
            <person name="Eisen J.A."/>
            <person name="Markowitz V."/>
            <person name="Hugenholtz P."/>
            <person name="Kyrpides N.C."/>
            <person name="Klenk H.P."/>
        </authorList>
    </citation>
    <scope>NUCLEOTIDE SEQUENCE [LARGE SCALE GENOMIC DNA]</scope>
    <source>
        <strain evidence="6">DSM 17365 / JCM 13257 / WB4</strain>
    </source>
</reference>
<dbReference type="eggNOG" id="COG0615">
    <property type="taxonomic scope" value="Bacteria"/>
</dbReference>
<organism evidence="5 6">
    <name type="scientific">Paludibacter propionicigenes (strain DSM 17365 / JCM 13257 / WB4)</name>
    <dbReference type="NCBI Taxonomy" id="694427"/>
    <lineage>
        <taxon>Bacteria</taxon>
        <taxon>Pseudomonadati</taxon>
        <taxon>Bacteroidota</taxon>
        <taxon>Bacteroidia</taxon>
        <taxon>Bacteroidales</taxon>
        <taxon>Paludibacteraceae</taxon>
        <taxon>Paludibacter</taxon>
    </lineage>
</organism>
<dbReference type="STRING" id="694427.Palpr_2889"/>
<feature type="domain" description="GHMP kinase C-terminal" evidence="4">
    <location>
        <begin position="302"/>
        <end position="371"/>
    </location>
</feature>
<dbReference type="InterPro" id="IPR036554">
    <property type="entry name" value="GHMP_kinase_C_sf"/>
</dbReference>
<dbReference type="GO" id="GO:0016779">
    <property type="term" value="F:nucleotidyltransferase activity"/>
    <property type="evidence" value="ECO:0007669"/>
    <property type="project" value="UniProtKB-KW"/>
</dbReference>
<dbReference type="Gene3D" id="3.30.230.120">
    <property type="match status" value="1"/>
</dbReference>
<reference key="1">
    <citation type="submission" date="2010-11" db="EMBL/GenBank/DDBJ databases">
        <title>The complete genome of Paludibacter propionicigenes DSM 17365.</title>
        <authorList>
            <consortium name="US DOE Joint Genome Institute (JGI-PGF)"/>
            <person name="Lucas S."/>
            <person name="Copeland A."/>
            <person name="Lapidus A."/>
            <person name="Bruce D."/>
            <person name="Goodwin L."/>
            <person name="Pitluck S."/>
            <person name="Kyrpides N."/>
            <person name="Mavromatis K."/>
            <person name="Ivanova N."/>
            <person name="Munk A.C."/>
            <person name="Brettin T."/>
            <person name="Detter J.C."/>
            <person name="Han C."/>
            <person name="Tapia R."/>
            <person name="Land M."/>
            <person name="Hauser L."/>
            <person name="Markowitz V."/>
            <person name="Cheng J.-F."/>
            <person name="Hugenholtz P."/>
            <person name="Woyke T."/>
            <person name="Wu D."/>
            <person name="Gronow S."/>
            <person name="Wellnitz S."/>
            <person name="Brambilla E."/>
            <person name="Klenk H.-P."/>
            <person name="Eisen J.A."/>
        </authorList>
    </citation>
    <scope>NUCLEOTIDE SEQUENCE</scope>
    <source>
        <strain>WB4</strain>
    </source>
</reference>
<dbReference type="InterPro" id="IPR014729">
    <property type="entry name" value="Rossmann-like_a/b/a_fold"/>
</dbReference>
<evidence type="ECO:0000256" key="2">
    <source>
        <dbReference type="ARBA" id="ARBA00022695"/>
    </source>
</evidence>
<keyword evidence="6" id="KW-1185">Reference proteome</keyword>
<dbReference type="InterPro" id="IPR013750">
    <property type="entry name" value="GHMP_kinase_C_dom"/>
</dbReference>
<evidence type="ECO:0000259" key="3">
    <source>
        <dbReference type="Pfam" id="PF01467"/>
    </source>
</evidence>
<dbReference type="Gene3D" id="3.40.50.620">
    <property type="entry name" value="HUPs"/>
    <property type="match status" value="1"/>
</dbReference>
<dbReference type="NCBIfam" id="TIGR00125">
    <property type="entry name" value="cyt_tran_rel"/>
    <property type="match status" value="1"/>
</dbReference>
<dbReference type="AlphaFoldDB" id="E4T8H4"/>
<proteinExistence type="predicted"/>
<dbReference type="KEGG" id="ppn:Palpr_2889"/>